<accession>A0A8H7CUK0</accession>
<evidence type="ECO:0000313" key="2">
    <source>
        <dbReference type="EMBL" id="KAF7350830.1"/>
    </source>
</evidence>
<name>A0A8H7CUK0_9AGAR</name>
<organism evidence="2 3">
    <name type="scientific">Mycena sanguinolenta</name>
    <dbReference type="NCBI Taxonomy" id="230812"/>
    <lineage>
        <taxon>Eukaryota</taxon>
        <taxon>Fungi</taxon>
        <taxon>Dikarya</taxon>
        <taxon>Basidiomycota</taxon>
        <taxon>Agaricomycotina</taxon>
        <taxon>Agaricomycetes</taxon>
        <taxon>Agaricomycetidae</taxon>
        <taxon>Agaricales</taxon>
        <taxon>Marasmiineae</taxon>
        <taxon>Mycenaceae</taxon>
        <taxon>Mycena</taxon>
    </lineage>
</organism>
<reference evidence="2" key="1">
    <citation type="submission" date="2020-05" db="EMBL/GenBank/DDBJ databases">
        <title>Mycena genomes resolve the evolution of fungal bioluminescence.</title>
        <authorList>
            <person name="Tsai I.J."/>
        </authorList>
    </citation>
    <scope>NUCLEOTIDE SEQUENCE</scope>
    <source>
        <strain evidence="2">160909Yilan</strain>
    </source>
</reference>
<sequence length="494" mass="53132">MQLASSGLRVIARKAPTASRSLHVQSGLNPSLGQKLFTQTRLALTRFVVHLTTPGIGVSTGAASATRSFHAANPSIQQRLSFAARTSLARPLHQARFVPRGPVVPRGMTQVGLGTARNFCSGRPVFQQLTDNIPIAGRAIYEADWELNAKKEGRKMRRPSSKAQKAKKASKEMIKPKAVSFTTEPETASELEHYFPTVAVPAVTTHLLIPLAPTPTARAPLPEFPLPASSAGRLPLPALLALHDAHEVHSLRVASLFQRLDTADVWSRGVVCEAYSHGASHVNGEGECTVLKVSFRGWSKAAVRGVIGESGTGWCVLEETRHGTASPALFEDVDSDVDDALSDASSVHEQQRQPVIAMDPAQSFVLPTLDFSSAFLERSGRSPSAHSASSNSDGFFAHPNTSADSILSLSSAPSRPLSPFSEGSGAWSDGTDAVFVDPPSENGWFASQMRAFDDPWGRQRHRYRLADGLQRRLFAAPRPDARAAGERVCVSEQS</sequence>
<keyword evidence="3" id="KW-1185">Reference proteome</keyword>
<comment type="caution">
    <text evidence="2">The sequence shown here is derived from an EMBL/GenBank/DDBJ whole genome shotgun (WGS) entry which is preliminary data.</text>
</comment>
<gene>
    <name evidence="2" type="ORF">MSAN_01644900</name>
</gene>
<evidence type="ECO:0000256" key="1">
    <source>
        <dbReference type="SAM" id="MobiDB-lite"/>
    </source>
</evidence>
<dbReference type="EMBL" id="JACAZH010000014">
    <property type="protein sequence ID" value="KAF7350830.1"/>
    <property type="molecule type" value="Genomic_DNA"/>
</dbReference>
<proteinExistence type="predicted"/>
<dbReference type="AlphaFoldDB" id="A0A8H7CUK0"/>
<evidence type="ECO:0000313" key="3">
    <source>
        <dbReference type="Proteomes" id="UP000623467"/>
    </source>
</evidence>
<feature type="region of interest" description="Disordered" evidence="1">
    <location>
        <begin position="152"/>
        <end position="172"/>
    </location>
</feature>
<protein>
    <submittedName>
        <fullName evidence="2">Uncharacterized protein</fullName>
    </submittedName>
</protein>
<feature type="compositionally biased region" description="Low complexity" evidence="1">
    <location>
        <begin position="407"/>
        <end position="421"/>
    </location>
</feature>
<feature type="compositionally biased region" description="Basic residues" evidence="1">
    <location>
        <begin position="152"/>
        <end position="168"/>
    </location>
</feature>
<feature type="region of interest" description="Disordered" evidence="1">
    <location>
        <begin position="407"/>
        <end position="433"/>
    </location>
</feature>
<dbReference type="Proteomes" id="UP000623467">
    <property type="component" value="Unassembled WGS sequence"/>
</dbReference>
<dbReference type="OrthoDB" id="2585251at2759"/>